<dbReference type="NCBIfam" id="NF033503">
    <property type="entry name" value="LarB"/>
    <property type="match status" value="1"/>
</dbReference>
<name>A0A0H3K008_SYNP6</name>
<dbReference type="EMBL" id="AP008231">
    <property type="protein sequence ID" value="BAD78572.1"/>
    <property type="molecule type" value="Genomic_DNA"/>
</dbReference>
<dbReference type="GO" id="GO:0016787">
    <property type="term" value="F:hydrolase activity"/>
    <property type="evidence" value="ECO:0007669"/>
    <property type="project" value="InterPro"/>
</dbReference>
<gene>
    <name evidence="2" type="primary">cpmA</name>
    <name evidence="2" type="ordered locus">syc0382_d</name>
</gene>
<dbReference type="SUPFAM" id="SSF52255">
    <property type="entry name" value="N5-CAIR mutase (phosphoribosylaminoimidazole carboxylase, PurE)"/>
    <property type="match status" value="1"/>
</dbReference>
<evidence type="ECO:0000313" key="3">
    <source>
        <dbReference type="Proteomes" id="UP000001175"/>
    </source>
</evidence>
<sequence length="260" mass="27924">MIDSQALQTLLEGVATGAIAPQQALEQLRYLDTETISDFARIDHHRQLRTGFPEVIWGQDKTTEQILTLFRAYAARNQAAIATRIEPDRIPRLQAQLPELTYDSIARIAALQPQLPQPQPGRLAVVSAGTSDLPVAEEAAVVAELWGFRVDRIRDVGVAGLHRLLAERSRLDQADVLIVVAGMEGALPSVIAGLVACPIIAVPTSVGYGASFQGLAALLSMLNSCAPGMGVVNIDNGFGAAQLAGRILRRLHRLGRSDDQ</sequence>
<dbReference type="Proteomes" id="UP000001175">
    <property type="component" value="Chromosome"/>
</dbReference>
<feature type="domain" description="PurE" evidence="1">
    <location>
        <begin position="121"/>
        <end position="253"/>
    </location>
</feature>
<dbReference type="PANTHER" id="PTHR43064">
    <property type="entry name" value="PHOSPHORIBOSYLAMINOIMIDAZOLE CARBOXYLASE-RELATED"/>
    <property type="match status" value="1"/>
</dbReference>
<dbReference type="KEGG" id="syc:syc0382_d"/>
<dbReference type="PANTHER" id="PTHR43064:SF1">
    <property type="entry name" value="SLL1489 PROTEIN"/>
    <property type="match status" value="1"/>
</dbReference>
<evidence type="ECO:0000313" key="2">
    <source>
        <dbReference type="EMBL" id="BAD78572.1"/>
    </source>
</evidence>
<dbReference type="AlphaFoldDB" id="A0A0H3K008"/>
<evidence type="ECO:0000259" key="1">
    <source>
        <dbReference type="SMART" id="SM01001"/>
    </source>
</evidence>
<dbReference type="InterPro" id="IPR039476">
    <property type="entry name" value="P2CMN_synthase_LarB"/>
</dbReference>
<accession>A0A0H3K008</accession>
<proteinExistence type="predicted"/>
<dbReference type="SMART" id="SM01001">
    <property type="entry name" value="AIRC"/>
    <property type="match status" value="1"/>
</dbReference>
<dbReference type="GO" id="GO:0006189">
    <property type="term" value="P:'de novo' IMP biosynthetic process"/>
    <property type="evidence" value="ECO:0007669"/>
    <property type="project" value="InterPro"/>
</dbReference>
<protein>
    <submittedName>
        <fullName evidence="2">Circadian phase modifier CpmA</fullName>
    </submittedName>
</protein>
<dbReference type="Gene3D" id="3.40.50.1970">
    <property type="match status" value="1"/>
</dbReference>
<dbReference type="InterPro" id="IPR000031">
    <property type="entry name" value="PurE_dom"/>
</dbReference>
<dbReference type="RefSeq" id="WP_011242694.1">
    <property type="nucleotide sequence ID" value="NC_006576.1"/>
</dbReference>
<dbReference type="eggNOG" id="COG1691">
    <property type="taxonomic scope" value="Bacteria"/>
</dbReference>
<dbReference type="Pfam" id="PF00731">
    <property type="entry name" value="AIRC"/>
    <property type="match status" value="1"/>
</dbReference>
<reference evidence="2 3" key="1">
    <citation type="journal article" date="2007" name="Photosyn. Res.">
        <title>Complete nucleotide sequence of the freshwater unicellular cyanobacterium Synechococcus elongatus PCC 6301 chromosome: gene content and organization.</title>
        <authorList>
            <person name="Sugita C."/>
            <person name="Ogata K."/>
            <person name="Shikata M."/>
            <person name="Jikuya H."/>
            <person name="Takano J."/>
            <person name="Furumichi M."/>
            <person name="Kanehisa M."/>
            <person name="Omata T."/>
            <person name="Sugiura M."/>
            <person name="Sugita M."/>
        </authorList>
    </citation>
    <scope>NUCLEOTIDE SEQUENCE [LARGE SCALE GENOMIC DNA]</scope>
    <source>
        <strain evidence="3">ATCC 27144 / PCC 6301 / SAUG 1402/1</strain>
    </source>
</reference>
<organism evidence="2 3">
    <name type="scientific">Synechococcus sp. (strain ATCC 27144 / PCC 6301 / SAUG 1402/1)</name>
    <name type="common">Anacystis nidulans</name>
    <dbReference type="NCBI Taxonomy" id="269084"/>
    <lineage>
        <taxon>Bacteria</taxon>
        <taxon>Bacillati</taxon>
        <taxon>Cyanobacteriota</taxon>
        <taxon>Cyanophyceae</taxon>
        <taxon>Synechococcales</taxon>
        <taxon>Synechococcaceae</taxon>
        <taxon>Synechococcus</taxon>
    </lineage>
</organism>